<keyword evidence="11" id="KW-1185">Reference proteome</keyword>
<evidence type="ECO:0000259" key="9">
    <source>
        <dbReference type="PROSITE" id="PS50067"/>
    </source>
</evidence>
<evidence type="ECO:0000313" key="11">
    <source>
        <dbReference type="Proteomes" id="UP000275078"/>
    </source>
</evidence>
<keyword evidence="2 5" id="KW-0547">Nucleotide-binding</keyword>
<keyword evidence="1 6" id="KW-0493">Microtubule</keyword>
<name>A0A3N4IMS4_ASCIM</name>
<keyword evidence="7" id="KW-0175">Coiled coil</keyword>
<dbReference type="PROSITE" id="PS50067">
    <property type="entry name" value="KINESIN_MOTOR_2"/>
    <property type="match status" value="1"/>
</dbReference>
<dbReference type="GO" id="GO:0005874">
    <property type="term" value="C:microtubule"/>
    <property type="evidence" value="ECO:0007669"/>
    <property type="project" value="UniProtKB-KW"/>
</dbReference>
<dbReference type="InterPro" id="IPR027640">
    <property type="entry name" value="Kinesin-like_fam"/>
</dbReference>
<evidence type="ECO:0000256" key="5">
    <source>
        <dbReference type="PROSITE-ProRule" id="PRU00283"/>
    </source>
</evidence>
<dbReference type="GO" id="GO:0005524">
    <property type="term" value="F:ATP binding"/>
    <property type="evidence" value="ECO:0007669"/>
    <property type="project" value="UniProtKB-UniRule"/>
</dbReference>
<evidence type="ECO:0000256" key="1">
    <source>
        <dbReference type="ARBA" id="ARBA00022701"/>
    </source>
</evidence>
<dbReference type="CDD" id="cd14686">
    <property type="entry name" value="bZIP"/>
    <property type="match status" value="1"/>
</dbReference>
<dbReference type="OrthoDB" id="123929at2759"/>
<evidence type="ECO:0000256" key="4">
    <source>
        <dbReference type="ARBA" id="ARBA00023175"/>
    </source>
</evidence>
<feature type="compositionally biased region" description="Polar residues" evidence="8">
    <location>
        <begin position="425"/>
        <end position="439"/>
    </location>
</feature>
<dbReference type="STRING" id="1160509.A0A3N4IMS4"/>
<dbReference type="GO" id="GO:0007018">
    <property type="term" value="P:microtubule-based movement"/>
    <property type="evidence" value="ECO:0007669"/>
    <property type="project" value="InterPro"/>
</dbReference>
<evidence type="ECO:0000256" key="6">
    <source>
        <dbReference type="RuleBase" id="RU000394"/>
    </source>
</evidence>
<dbReference type="InterPro" id="IPR036961">
    <property type="entry name" value="Kinesin_motor_dom_sf"/>
</dbReference>
<dbReference type="Gene3D" id="3.40.850.10">
    <property type="entry name" value="Kinesin motor domain"/>
    <property type="match status" value="1"/>
</dbReference>
<dbReference type="EMBL" id="ML119646">
    <property type="protein sequence ID" value="RPA87423.1"/>
    <property type="molecule type" value="Genomic_DNA"/>
</dbReference>
<evidence type="ECO:0000256" key="2">
    <source>
        <dbReference type="ARBA" id="ARBA00022741"/>
    </source>
</evidence>
<feature type="binding site" evidence="5">
    <location>
        <begin position="103"/>
        <end position="110"/>
    </location>
    <ligand>
        <name>ATP</name>
        <dbReference type="ChEBI" id="CHEBI:30616"/>
    </ligand>
</feature>
<gene>
    <name evidence="10" type="ORF">BJ508DRAFT_320443</name>
</gene>
<sequence length="608" mass="68119">MDRPKTPHTADATAHLFDVFLRLRPSTNSTDAPFLQYKPGQPQVSCTPTGTDPSRKRSRGIEKFSFTQVFDERCKQRDVFTDVALPLLAEVVKGHDGMLATLGVTGSGKTHTILGSQSERGMTQLALDVLFRSIGDRLVDPNRFDMAGSDTTEGIVMDALSFQESMSAIMDTHIKRASLASMPKRPDVSDIVIDLDQRSRYAVLISMYEVYNDRIFDLLDDKSLTQPQTRRKALMFRKCEGGDPKKVVAGLRKVYVRNMAEALTVLEHGQACRHASPTNLNSQSSRSHAFFCIEVKRIPSRGGLAHMRSATLHIVDLAGSERAKHSHAAGERLAEAGSINRSLMSLGQCLQLQTTTENGRPVAVPYRQSKLTELLFTNSFIPGASQKASMIVTADPRGDTNATIQILRYSALARDVTLPPRTRGRNASSASDYSMTSDASYHHGDSHAQEMIANLMARLEESELARQELEEKLKEAQERLEQQEQELRDEIAVEMEDMMEEMEQAYMQQLQEAEKRYAAHTDKKLDLLRGALQKTELVNDEEHEEKDAYVEDLERENEQLLAEIRKLRRENQQLGGSMSVRGNRVKRGAGKNGIVLSELENLNLVEHY</sequence>
<dbReference type="GO" id="GO:0016887">
    <property type="term" value="F:ATP hydrolysis activity"/>
    <property type="evidence" value="ECO:0007669"/>
    <property type="project" value="TreeGrafter"/>
</dbReference>
<keyword evidence="3 5" id="KW-0067">ATP-binding</keyword>
<organism evidence="10 11">
    <name type="scientific">Ascobolus immersus RN42</name>
    <dbReference type="NCBI Taxonomy" id="1160509"/>
    <lineage>
        <taxon>Eukaryota</taxon>
        <taxon>Fungi</taxon>
        <taxon>Dikarya</taxon>
        <taxon>Ascomycota</taxon>
        <taxon>Pezizomycotina</taxon>
        <taxon>Pezizomycetes</taxon>
        <taxon>Pezizales</taxon>
        <taxon>Ascobolaceae</taxon>
        <taxon>Ascobolus</taxon>
    </lineage>
</organism>
<evidence type="ECO:0000256" key="7">
    <source>
        <dbReference type="SAM" id="Coils"/>
    </source>
</evidence>
<keyword evidence="10" id="KW-0378">Hydrolase</keyword>
<dbReference type="InterPro" id="IPR001752">
    <property type="entry name" value="Kinesin_motor_dom"/>
</dbReference>
<evidence type="ECO:0000313" key="10">
    <source>
        <dbReference type="EMBL" id="RPA87423.1"/>
    </source>
</evidence>
<dbReference type="GO" id="GO:0005871">
    <property type="term" value="C:kinesin complex"/>
    <property type="evidence" value="ECO:0007669"/>
    <property type="project" value="TreeGrafter"/>
</dbReference>
<dbReference type="PANTHER" id="PTHR24115:SF1008">
    <property type="entry name" value="KINESIN-LIKE PROTEIN SUBITO"/>
    <property type="match status" value="1"/>
</dbReference>
<proteinExistence type="inferred from homology"/>
<feature type="domain" description="Kinesin motor" evidence="9">
    <location>
        <begin position="16"/>
        <end position="416"/>
    </location>
</feature>
<evidence type="ECO:0000256" key="3">
    <source>
        <dbReference type="ARBA" id="ARBA00022840"/>
    </source>
</evidence>
<dbReference type="GO" id="GO:0008017">
    <property type="term" value="F:microtubule binding"/>
    <property type="evidence" value="ECO:0007669"/>
    <property type="project" value="InterPro"/>
</dbReference>
<dbReference type="Proteomes" id="UP000275078">
    <property type="component" value="Unassembled WGS sequence"/>
</dbReference>
<comment type="similarity">
    <text evidence="5 6">Belongs to the TRAFAC class myosin-kinesin ATPase superfamily. Kinesin family.</text>
</comment>
<dbReference type="PANTHER" id="PTHR24115">
    <property type="entry name" value="KINESIN-RELATED"/>
    <property type="match status" value="1"/>
</dbReference>
<dbReference type="GO" id="GO:0003777">
    <property type="term" value="F:microtubule motor activity"/>
    <property type="evidence" value="ECO:0007669"/>
    <property type="project" value="InterPro"/>
</dbReference>
<protein>
    <recommendedName>
        <fullName evidence="6">Kinesin-like protein</fullName>
    </recommendedName>
</protein>
<dbReference type="Pfam" id="PF00225">
    <property type="entry name" value="Kinesin"/>
    <property type="match status" value="1"/>
</dbReference>
<feature type="region of interest" description="Disordered" evidence="8">
    <location>
        <begin position="418"/>
        <end position="442"/>
    </location>
</feature>
<keyword evidence="4 5" id="KW-0505">Motor protein</keyword>
<dbReference type="PRINTS" id="PR00380">
    <property type="entry name" value="KINESINHEAVY"/>
</dbReference>
<evidence type="ECO:0000256" key="8">
    <source>
        <dbReference type="SAM" id="MobiDB-lite"/>
    </source>
</evidence>
<dbReference type="SUPFAM" id="SSF52540">
    <property type="entry name" value="P-loop containing nucleoside triphosphate hydrolases"/>
    <property type="match status" value="1"/>
</dbReference>
<dbReference type="AlphaFoldDB" id="A0A3N4IMS4"/>
<dbReference type="InterPro" id="IPR027417">
    <property type="entry name" value="P-loop_NTPase"/>
</dbReference>
<dbReference type="SMART" id="SM00129">
    <property type="entry name" value="KISc"/>
    <property type="match status" value="1"/>
</dbReference>
<reference evidence="10 11" key="1">
    <citation type="journal article" date="2018" name="Nat. Ecol. Evol.">
        <title>Pezizomycetes genomes reveal the molecular basis of ectomycorrhizal truffle lifestyle.</title>
        <authorList>
            <person name="Murat C."/>
            <person name="Payen T."/>
            <person name="Noel B."/>
            <person name="Kuo A."/>
            <person name="Morin E."/>
            <person name="Chen J."/>
            <person name="Kohler A."/>
            <person name="Krizsan K."/>
            <person name="Balestrini R."/>
            <person name="Da Silva C."/>
            <person name="Montanini B."/>
            <person name="Hainaut M."/>
            <person name="Levati E."/>
            <person name="Barry K.W."/>
            <person name="Belfiori B."/>
            <person name="Cichocki N."/>
            <person name="Clum A."/>
            <person name="Dockter R.B."/>
            <person name="Fauchery L."/>
            <person name="Guy J."/>
            <person name="Iotti M."/>
            <person name="Le Tacon F."/>
            <person name="Lindquist E.A."/>
            <person name="Lipzen A."/>
            <person name="Malagnac F."/>
            <person name="Mello A."/>
            <person name="Molinier V."/>
            <person name="Miyauchi S."/>
            <person name="Poulain J."/>
            <person name="Riccioni C."/>
            <person name="Rubini A."/>
            <person name="Sitrit Y."/>
            <person name="Splivallo R."/>
            <person name="Traeger S."/>
            <person name="Wang M."/>
            <person name="Zifcakova L."/>
            <person name="Wipf D."/>
            <person name="Zambonelli A."/>
            <person name="Paolocci F."/>
            <person name="Nowrousian M."/>
            <person name="Ottonello S."/>
            <person name="Baldrian P."/>
            <person name="Spatafora J.W."/>
            <person name="Henrissat B."/>
            <person name="Nagy L.G."/>
            <person name="Aury J.M."/>
            <person name="Wincker P."/>
            <person name="Grigoriev I.V."/>
            <person name="Bonfante P."/>
            <person name="Martin F.M."/>
        </authorList>
    </citation>
    <scope>NUCLEOTIDE SEQUENCE [LARGE SCALE GENOMIC DNA]</scope>
    <source>
        <strain evidence="10 11">RN42</strain>
    </source>
</reference>
<dbReference type="GO" id="GO:0005634">
    <property type="term" value="C:nucleus"/>
    <property type="evidence" value="ECO:0007669"/>
    <property type="project" value="TreeGrafter"/>
</dbReference>
<accession>A0A3N4IMS4</accession>
<dbReference type="InterPro" id="IPR019821">
    <property type="entry name" value="Kinesin_motor_CS"/>
</dbReference>
<dbReference type="PROSITE" id="PS00411">
    <property type="entry name" value="KINESIN_MOTOR_1"/>
    <property type="match status" value="1"/>
</dbReference>
<feature type="coiled-coil region" evidence="7">
    <location>
        <begin position="452"/>
        <end position="577"/>
    </location>
</feature>